<keyword evidence="2" id="KW-1185">Reference proteome</keyword>
<organism evidence="1 2">
    <name type="scientific">Petralouisia muris</name>
    <dbReference type="NCBI Taxonomy" id="3032872"/>
    <lineage>
        <taxon>Bacteria</taxon>
        <taxon>Bacillati</taxon>
        <taxon>Bacillota</taxon>
        <taxon>Clostridia</taxon>
        <taxon>Lachnospirales</taxon>
        <taxon>Lachnospiraceae</taxon>
        <taxon>Petralouisia</taxon>
    </lineage>
</organism>
<reference evidence="1" key="1">
    <citation type="submission" date="2019-04" db="EMBL/GenBank/DDBJ databases">
        <title>Microbes associate with the intestines of laboratory mice.</title>
        <authorList>
            <person name="Navarre W."/>
            <person name="Wong E."/>
            <person name="Huang K."/>
            <person name="Tropini C."/>
            <person name="Ng K."/>
            <person name="Yu B."/>
        </authorList>
    </citation>
    <scope>NUCLEOTIDE SEQUENCE</scope>
    <source>
        <strain evidence="1">NM01_1-7b</strain>
    </source>
</reference>
<gene>
    <name evidence="1" type="ORF">E5329_11715</name>
</gene>
<dbReference type="Proteomes" id="UP000304953">
    <property type="component" value="Unassembled WGS sequence"/>
</dbReference>
<sequence>METKKTRKERALETKNKIFDTAVTLIKNKGYDNVTISEICQTAGLAKGSFYVHYKSKEDIVRESYYADLGKYIQKHYTNFVTKNPDKPIIERIIYFLNLELKFAEYAGYELTCLAYSLNLAACIPGPSEHFSKRHFSKLLYEEISQSLIYISSPFSCKDIFEYLESIVRGIMATWCFSNNSFNIVERGEKYIKQSVYSILSNQNHESNSYTCEHSRDCTRDM</sequence>
<name>A0AC61RW63_9FIRM</name>
<dbReference type="EMBL" id="SRYA01000020">
    <property type="protein sequence ID" value="TGY96132.1"/>
    <property type="molecule type" value="Genomic_DNA"/>
</dbReference>
<comment type="caution">
    <text evidence="1">The sequence shown here is derived from an EMBL/GenBank/DDBJ whole genome shotgun (WGS) entry which is preliminary data.</text>
</comment>
<evidence type="ECO:0000313" key="1">
    <source>
        <dbReference type="EMBL" id="TGY96132.1"/>
    </source>
</evidence>
<proteinExistence type="predicted"/>
<evidence type="ECO:0000313" key="2">
    <source>
        <dbReference type="Proteomes" id="UP000304953"/>
    </source>
</evidence>
<protein>
    <submittedName>
        <fullName evidence="1">TetR/AcrR family transcriptional regulator</fullName>
    </submittedName>
</protein>
<accession>A0AC61RW63</accession>